<accession>A0ABS9WED9</accession>
<dbReference type="Proteomes" id="UP001430755">
    <property type="component" value="Unassembled WGS sequence"/>
</dbReference>
<dbReference type="PRINTS" id="PR01438">
    <property type="entry name" value="UNVRSLSTRESS"/>
</dbReference>
<evidence type="ECO:0000259" key="3">
    <source>
        <dbReference type="Pfam" id="PF00582"/>
    </source>
</evidence>
<name>A0ABS9WED9_9ACTN</name>
<organism evidence="4 5">
    <name type="scientific">Adlercreutzia faecimuris</name>
    <dbReference type="NCBI Taxonomy" id="2897341"/>
    <lineage>
        <taxon>Bacteria</taxon>
        <taxon>Bacillati</taxon>
        <taxon>Actinomycetota</taxon>
        <taxon>Coriobacteriia</taxon>
        <taxon>Eggerthellales</taxon>
        <taxon>Eggerthellaceae</taxon>
        <taxon>Adlercreutzia</taxon>
    </lineage>
</organism>
<dbReference type="EMBL" id="JAJMLW010000001">
    <property type="protein sequence ID" value="MCI2241226.1"/>
    <property type="molecule type" value="Genomic_DNA"/>
</dbReference>
<dbReference type="Pfam" id="PF00582">
    <property type="entry name" value="Usp"/>
    <property type="match status" value="1"/>
</dbReference>
<dbReference type="SUPFAM" id="SSF52402">
    <property type="entry name" value="Adenine nucleotide alpha hydrolases-like"/>
    <property type="match status" value="1"/>
</dbReference>
<gene>
    <name evidence="4" type="ORF">LPT13_02520</name>
</gene>
<comment type="subcellular location">
    <subcellularLocation>
        <location evidence="2">Cytoplasm</location>
    </subcellularLocation>
</comment>
<dbReference type="InterPro" id="IPR006016">
    <property type="entry name" value="UspA"/>
</dbReference>
<dbReference type="InterPro" id="IPR006015">
    <property type="entry name" value="Universal_stress_UspA"/>
</dbReference>
<evidence type="ECO:0000256" key="2">
    <source>
        <dbReference type="PIRNR" id="PIRNR006276"/>
    </source>
</evidence>
<dbReference type="InterPro" id="IPR014729">
    <property type="entry name" value="Rossmann-like_a/b/a_fold"/>
</dbReference>
<dbReference type="Gene3D" id="3.40.50.620">
    <property type="entry name" value="HUPs"/>
    <property type="match status" value="1"/>
</dbReference>
<dbReference type="PANTHER" id="PTHR46268:SF6">
    <property type="entry name" value="UNIVERSAL STRESS PROTEIN UP12"/>
    <property type="match status" value="1"/>
</dbReference>
<comment type="caution">
    <text evidence="4">The sequence shown here is derived from an EMBL/GenBank/DDBJ whole genome shotgun (WGS) entry which is preliminary data.</text>
</comment>
<feature type="domain" description="UspA" evidence="3">
    <location>
        <begin position="4"/>
        <end position="143"/>
    </location>
</feature>
<reference evidence="4" key="1">
    <citation type="submission" date="2021-11" db="EMBL/GenBank/DDBJ databases">
        <title>A Novel Adlercreutzia Species, isolated from a Allomyrina dichotoma larva feces.</title>
        <authorList>
            <person name="Suh M.K."/>
        </authorList>
    </citation>
    <scope>NUCLEOTIDE SEQUENCE</scope>
    <source>
        <strain evidence="4">JBNU-10</strain>
    </source>
</reference>
<dbReference type="RefSeq" id="WP_242163175.1">
    <property type="nucleotide sequence ID" value="NZ_JAJMLW010000001.1"/>
</dbReference>
<sequence>MTTYQRIFAALDGTEAQGAVIARAVELARANGAALFFAHVVDSLPADANGADYQALAAGVREAMAEQLAPTFSALEVDPLVPSCAFKVGVGRVADVLEELVADWGPDLVVCGERGYSDIKYAFVGSVSKHLIRTCRCDVLVVKR</sequence>
<evidence type="ECO:0000313" key="5">
    <source>
        <dbReference type="Proteomes" id="UP001430755"/>
    </source>
</evidence>
<comment type="similarity">
    <text evidence="1 2">Belongs to the universal stress protein A family.</text>
</comment>
<evidence type="ECO:0000313" key="4">
    <source>
        <dbReference type="EMBL" id="MCI2241226.1"/>
    </source>
</evidence>
<evidence type="ECO:0000256" key="1">
    <source>
        <dbReference type="ARBA" id="ARBA00008791"/>
    </source>
</evidence>
<dbReference type="PIRSF" id="PIRSF006276">
    <property type="entry name" value="UspA"/>
    <property type="match status" value="1"/>
</dbReference>
<dbReference type="PANTHER" id="PTHR46268">
    <property type="entry name" value="STRESS RESPONSE PROTEIN NHAX"/>
    <property type="match status" value="1"/>
</dbReference>
<protein>
    <recommendedName>
        <fullName evidence="2">Universal stress protein</fullName>
    </recommendedName>
</protein>
<proteinExistence type="inferred from homology"/>
<keyword evidence="5" id="KW-1185">Reference proteome</keyword>
<keyword evidence="2" id="KW-0963">Cytoplasm</keyword>
<dbReference type="CDD" id="cd00293">
    <property type="entry name" value="USP-like"/>
    <property type="match status" value="1"/>
</dbReference>